<comment type="caution">
    <text evidence="3">The sequence shown here is derived from an EMBL/GenBank/DDBJ whole genome shotgun (WGS) entry which is preliminary data.</text>
</comment>
<accession>A0ABQ3K0Y9</accession>
<dbReference type="SMART" id="SM00382">
    <property type="entry name" value="AAA"/>
    <property type="match status" value="1"/>
</dbReference>
<reference evidence="4" key="1">
    <citation type="journal article" date="2019" name="Int. J. Syst. Evol. Microbiol.">
        <title>The Global Catalogue of Microorganisms (GCM) 10K type strain sequencing project: providing services to taxonomists for standard genome sequencing and annotation.</title>
        <authorList>
            <consortium name="The Broad Institute Genomics Platform"/>
            <consortium name="The Broad Institute Genome Sequencing Center for Infectious Disease"/>
            <person name="Wu L."/>
            <person name="Ma J."/>
        </authorList>
    </citation>
    <scope>NUCLEOTIDE SEQUENCE [LARGE SCALE GENOMIC DNA]</scope>
    <source>
        <strain evidence="4">CGMCC 4.7680</strain>
    </source>
</reference>
<protein>
    <submittedName>
        <fullName evidence="3">ATPase</fullName>
    </submittedName>
</protein>
<sequence>MTEEQQRQALAAVRFNFAETPDDVWGASPFHVDGLQTRAEHRIRAGILDAKNSSGPNPVGLTLKGQKGVGKTHVLGRVRRMVQDVGGYFFLIDLTTGPAFWDDVLRAMRGELWRKGDDGELQLANLLQRLCDRADVPEPVAKVVLGRAPLTVDNLDSFVGALRRIDPLVAVECADTVRALVLYAADDENQIVVGKDYLAGMPEAKNGQRRSWGLHTEAKPQRELATEISRVLALTGPSVAAIDQLDSLIARAGNGASTDQSGELAAIADGLMQLRETTRRTLSIVATLPNTWSLLRKVATDSFDDRFTETPVLKAIVDPQLGRALVQKWLGVLYANIGFDPPHPTWPIAPAAFEGAWSGAYSPRQLLRRVHEHAEACLLGEIRELSSFSEPVELPHEPVSEPNYLAAFDQQFSELRQNADVDTAMSKNHVDQVMPGLVQAALRSWITEVGNDDRSWETEGLDGGGDLHAGLRRTVDEERDLWERWVFRAIPPQHGNRTLRQMRAARSAAGVRKGMDNRHLVLIHDGPRGWTGGTTISEYTALEALGSPRVEISKDDIRTFWALSQMLTKQSYELLNWLVARKPASKTELLKKILPDPGQTRSNQRETRPPPERAQAKPEAGPGEFTLGVDGEIRIELESLRKHAVIFAGSGTGKTVLLRRIVEECALRGVSAIVLDPNNDLARLGDPWPQPPEGWRPGDADAATDYLGGTEVVVWTPGRAAGRPLSFHPLPDFAGVRDDEDEFAAAVEAAVARLIPHARVSGGAKAAVRGQAVLREALTHYARKESRSLSGFVDMLAELPMGVSKLTTGTKTAADLAETLRAAMVNDPLLGGSGEPADPAGLLTPSPGKRARISVISFVGLPSDEQRQGFVSQLQLEVFAWIKRNPAADRPLGGLFVMDEAQTIAPSGGWTASTQSTIMLASQARKYGLGLLLATQAPKGLHNQITGNATTQFFGRLNSPAQIAAANDMARAKGSTVGDISRLERGQFYVTSESFGFRAMRAPLCLSHHPPSPLRLEEVLDRARNGR</sequence>
<dbReference type="InterPro" id="IPR003593">
    <property type="entry name" value="AAA+_ATPase"/>
</dbReference>
<dbReference type="Gene3D" id="3.40.50.300">
    <property type="entry name" value="P-loop containing nucleotide triphosphate hydrolases"/>
    <property type="match status" value="2"/>
</dbReference>
<dbReference type="Pfam" id="PF01935">
    <property type="entry name" value="DUF87"/>
    <property type="match status" value="1"/>
</dbReference>
<dbReference type="InterPro" id="IPR027417">
    <property type="entry name" value="P-loop_NTPase"/>
</dbReference>
<evidence type="ECO:0000313" key="3">
    <source>
        <dbReference type="EMBL" id="GHF98304.1"/>
    </source>
</evidence>
<dbReference type="InterPro" id="IPR002789">
    <property type="entry name" value="HerA_central"/>
</dbReference>
<proteinExistence type="predicted"/>
<dbReference type="Proteomes" id="UP000649955">
    <property type="component" value="Unassembled WGS sequence"/>
</dbReference>
<feature type="region of interest" description="Disordered" evidence="1">
    <location>
        <begin position="594"/>
        <end position="625"/>
    </location>
</feature>
<evidence type="ECO:0000313" key="4">
    <source>
        <dbReference type="Proteomes" id="UP000649955"/>
    </source>
</evidence>
<dbReference type="CDD" id="cd01127">
    <property type="entry name" value="TrwB_TraG_TraD_VirD4"/>
    <property type="match status" value="1"/>
</dbReference>
<feature type="domain" description="AAA+ ATPase" evidence="2">
    <location>
        <begin position="640"/>
        <end position="959"/>
    </location>
</feature>
<dbReference type="EMBL" id="BNAW01000003">
    <property type="protein sequence ID" value="GHF98304.1"/>
    <property type="molecule type" value="Genomic_DNA"/>
</dbReference>
<name>A0ABQ3K0Y9_9PSEU</name>
<evidence type="ECO:0000256" key="1">
    <source>
        <dbReference type="SAM" id="MobiDB-lite"/>
    </source>
</evidence>
<dbReference type="RefSeq" id="WP_191306951.1">
    <property type="nucleotide sequence ID" value="NZ_BNAW01000003.1"/>
</dbReference>
<feature type="compositionally biased region" description="Basic and acidic residues" evidence="1">
    <location>
        <begin position="603"/>
        <end position="616"/>
    </location>
</feature>
<evidence type="ECO:0000259" key="2">
    <source>
        <dbReference type="SMART" id="SM00382"/>
    </source>
</evidence>
<dbReference type="PANTHER" id="PTHR30121">
    <property type="entry name" value="UNCHARACTERIZED PROTEIN YJGR-RELATED"/>
    <property type="match status" value="1"/>
</dbReference>
<dbReference type="InterPro" id="IPR051162">
    <property type="entry name" value="T4SS_component"/>
</dbReference>
<keyword evidence="4" id="KW-1185">Reference proteome</keyword>
<gene>
    <name evidence="3" type="ORF">GCM10017567_11210</name>
</gene>
<dbReference type="SUPFAM" id="SSF52540">
    <property type="entry name" value="P-loop containing nucleoside triphosphate hydrolases"/>
    <property type="match status" value="1"/>
</dbReference>
<dbReference type="PANTHER" id="PTHR30121:SF6">
    <property type="entry name" value="SLR6007 PROTEIN"/>
    <property type="match status" value="1"/>
</dbReference>
<organism evidence="3 4">
    <name type="scientific">Amycolatopsis bullii</name>
    <dbReference type="NCBI Taxonomy" id="941987"/>
    <lineage>
        <taxon>Bacteria</taxon>
        <taxon>Bacillati</taxon>
        <taxon>Actinomycetota</taxon>
        <taxon>Actinomycetes</taxon>
        <taxon>Pseudonocardiales</taxon>
        <taxon>Pseudonocardiaceae</taxon>
        <taxon>Amycolatopsis</taxon>
    </lineage>
</organism>